<dbReference type="InterPro" id="IPR021799">
    <property type="entry name" value="PIN-like_prokaryotic"/>
</dbReference>
<dbReference type="PANTHER" id="PTHR39550:SF1">
    <property type="entry name" value="SLL0658 PROTEIN"/>
    <property type="match status" value="1"/>
</dbReference>
<keyword evidence="2" id="KW-1185">Reference proteome</keyword>
<dbReference type="Pfam" id="PF11848">
    <property type="entry name" value="DUF3368"/>
    <property type="match status" value="1"/>
</dbReference>
<dbReference type="AlphaFoldDB" id="A0A6N7QWF0"/>
<name>A0A6N7QWF0_9BACI</name>
<proteinExistence type="predicted"/>
<reference evidence="1 2" key="1">
    <citation type="submission" date="2019-10" db="EMBL/GenBank/DDBJ databases">
        <title>Gracilibacillus salitolerans sp. nov., a moderate halophile isolated from a saline soil in northwest China.</title>
        <authorList>
            <person name="Gan L."/>
        </authorList>
    </citation>
    <scope>NUCLEOTIDE SEQUENCE [LARGE SCALE GENOMIC DNA]</scope>
    <source>
        <strain evidence="1 2">TP2-8</strain>
    </source>
</reference>
<dbReference type="Proteomes" id="UP000435187">
    <property type="component" value="Unassembled WGS sequence"/>
</dbReference>
<dbReference type="PANTHER" id="PTHR39550">
    <property type="entry name" value="SLL0658 PROTEIN"/>
    <property type="match status" value="1"/>
</dbReference>
<dbReference type="EMBL" id="WJEE01000003">
    <property type="protein sequence ID" value="MRI65215.1"/>
    <property type="molecule type" value="Genomic_DNA"/>
</dbReference>
<evidence type="ECO:0000313" key="2">
    <source>
        <dbReference type="Proteomes" id="UP000435187"/>
    </source>
</evidence>
<gene>
    <name evidence="1" type="ORF">GH885_02505</name>
</gene>
<organism evidence="1 2">
    <name type="scientific">Gracilibacillus thailandensis</name>
    <dbReference type="NCBI Taxonomy" id="563735"/>
    <lineage>
        <taxon>Bacteria</taxon>
        <taxon>Bacillati</taxon>
        <taxon>Bacillota</taxon>
        <taxon>Bacilli</taxon>
        <taxon>Bacillales</taxon>
        <taxon>Bacillaceae</taxon>
        <taxon>Gracilibacillus</taxon>
    </lineage>
</organism>
<dbReference type="RefSeq" id="WP_153834086.1">
    <property type="nucleotide sequence ID" value="NZ_JBHUMW010000002.1"/>
</dbReference>
<evidence type="ECO:0000313" key="1">
    <source>
        <dbReference type="EMBL" id="MRI65215.1"/>
    </source>
</evidence>
<accession>A0A6N7QWF0</accession>
<sequence>MSGDAVSNTTAILALGNAGNLNILKDIYSNIYIPEAVANEIKSVNIPSWINILKIQSHESYNVLTNTHGLHPGEAEAIILADELCRVKNIKALLLDEGQARKHVKFYFKSQQYPQIHPLPMILKIAEKKGLVTDFRQEIKNYDKNGYYKLTADDKIRYFRNSTP</sequence>
<comment type="caution">
    <text evidence="1">The sequence shown here is derived from an EMBL/GenBank/DDBJ whole genome shotgun (WGS) entry which is preliminary data.</text>
</comment>
<protein>
    <submittedName>
        <fullName evidence="1">Uncharacterized protein</fullName>
    </submittedName>
</protein>